<dbReference type="InterPro" id="IPR041893">
    <property type="entry name" value="ArdA_dom3"/>
</dbReference>
<dbReference type="Pfam" id="PF14191">
    <property type="entry name" value="YodL"/>
    <property type="match status" value="1"/>
</dbReference>
<dbReference type="RefSeq" id="WP_103239300.1">
    <property type="nucleotide sequence ID" value="NZ_JANJZD010000007.1"/>
</dbReference>
<feature type="domain" description="Large polyvalent protein associated" evidence="7">
    <location>
        <begin position="801"/>
        <end position="887"/>
    </location>
</feature>
<evidence type="ECO:0000259" key="7">
    <source>
        <dbReference type="Pfam" id="PF18840"/>
    </source>
</evidence>
<reference evidence="9 10" key="1">
    <citation type="submission" date="2018-01" db="EMBL/GenBank/DDBJ databases">
        <authorList>
            <person name="Gaut B.S."/>
            <person name="Morton B.R."/>
            <person name="Clegg M.T."/>
            <person name="Duvall M.R."/>
        </authorList>
    </citation>
    <scope>NUCLEOTIDE SEQUENCE [LARGE SCALE GENOMIC DNA]</scope>
    <source>
        <strain evidence="9">GP69</strain>
    </source>
</reference>
<dbReference type="EMBL" id="OFSM01000008">
    <property type="protein sequence ID" value="SOY29197.1"/>
    <property type="molecule type" value="Genomic_DNA"/>
</dbReference>
<feature type="domain" description="N-terminal" evidence="4">
    <location>
        <begin position="497"/>
        <end position="616"/>
    </location>
</feature>
<evidence type="ECO:0000259" key="8">
    <source>
        <dbReference type="Pfam" id="PF18852"/>
    </source>
</evidence>
<name>A0A2K4ZFF2_9FIRM</name>
<feature type="domain" description="YodL-like" evidence="5">
    <location>
        <begin position="1526"/>
        <end position="1624"/>
    </location>
</feature>
<feature type="compositionally biased region" description="Low complexity" evidence="2">
    <location>
        <begin position="1395"/>
        <end position="1417"/>
    </location>
</feature>
<feature type="compositionally biased region" description="Basic and acidic residues" evidence="2">
    <location>
        <begin position="1516"/>
        <end position="1525"/>
    </location>
</feature>
<feature type="region of interest" description="Disordered" evidence="2">
    <location>
        <begin position="1387"/>
        <end position="1426"/>
    </location>
</feature>
<feature type="region of interest" description="Disordered" evidence="2">
    <location>
        <begin position="218"/>
        <end position="251"/>
    </location>
</feature>
<dbReference type="InterPro" id="IPR010359">
    <property type="entry name" value="IrrE_HExxH"/>
</dbReference>
<evidence type="ECO:0000313" key="9">
    <source>
        <dbReference type="EMBL" id="SOY29197.1"/>
    </source>
</evidence>
<proteinExistence type="predicted"/>
<feature type="coiled-coil region" evidence="1">
    <location>
        <begin position="1178"/>
        <end position="1241"/>
    </location>
</feature>
<evidence type="ECO:0000259" key="6">
    <source>
        <dbReference type="Pfam" id="PF14195"/>
    </source>
</evidence>
<keyword evidence="10" id="KW-1185">Reference proteome</keyword>
<evidence type="ECO:0000256" key="1">
    <source>
        <dbReference type="SAM" id="Coils"/>
    </source>
</evidence>
<feature type="domain" description="Large polyvalent protein associated" evidence="8">
    <location>
        <begin position="6"/>
        <end position="216"/>
    </location>
</feature>
<feature type="compositionally biased region" description="Basic and acidic residues" evidence="2">
    <location>
        <begin position="1749"/>
        <end position="1781"/>
    </location>
</feature>
<dbReference type="OrthoDB" id="9803716at2"/>
<dbReference type="InterPro" id="IPR009899">
    <property type="entry name" value="ArdA"/>
</dbReference>
<feature type="compositionally biased region" description="Low complexity" evidence="2">
    <location>
        <begin position="1498"/>
        <end position="1515"/>
    </location>
</feature>
<dbReference type="InterPro" id="IPR041045">
    <property type="entry name" value="LPD25"/>
</dbReference>
<dbReference type="InterPro" id="IPR013610">
    <property type="entry name" value="ArdC_N"/>
</dbReference>
<dbReference type="Pfam" id="PF14195">
    <property type="entry name" value="DUF4316"/>
    <property type="match status" value="1"/>
</dbReference>
<protein>
    <submittedName>
        <fullName evidence="9">Antirestriction protein (ArdA)</fullName>
    </submittedName>
</protein>
<evidence type="ECO:0000256" key="2">
    <source>
        <dbReference type="SAM" id="MobiDB-lite"/>
    </source>
</evidence>
<dbReference type="InterPro" id="IPR025923">
    <property type="entry name" value="YodL-like_dom"/>
</dbReference>
<organism evidence="9 10">
    <name type="scientific">Acetatifactor muris</name>
    <dbReference type="NCBI Taxonomy" id="879566"/>
    <lineage>
        <taxon>Bacteria</taxon>
        <taxon>Bacillati</taxon>
        <taxon>Bacillota</taxon>
        <taxon>Clostridia</taxon>
        <taxon>Lachnospirales</taxon>
        <taxon>Lachnospiraceae</taxon>
        <taxon>Acetatifactor</taxon>
    </lineage>
</organism>
<feature type="region of interest" description="Disordered" evidence="2">
    <location>
        <begin position="1498"/>
        <end position="1526"/>
    </location>
</feature>
<sequence length="1796" mass="202314">MEKKKGYSMFVKDKLDPADSMRIERKIYFEEQTADLSGLTALPLEQLQALREEYAAAEKSAFEALQEQAAAWDEQAGKTLAIDKAIEYVRTPEVKHTANQWEATDYGKHISNRVYQMRYHISENTRYDREKEKSIPYSWTLSWSIYTNSPHNYGQAKIAGQERKVFADKAAMEKYLNGRIKAYAHLFTEISPSIPKEYAEQFKVNGQLLPGYSIEGEERTQPGQEAGKTDPAPAEQAAEQTTGQRKERDPMNEQFSILIDSRTRFETGKPGGAWLSMPTTTEQLHAAMRSVGITADNPQDFFINGFANTEKQPFDVPLSVIQGSTIDELNYLGKLLEMQSDEDKDKFTAAVTLGEHAGSVKDLINLAQNLDCYWIYPAVRTEADYGYYLIDELDELELPEEAKKYFKYEEYGRDAVQKDKGQFTNQGYIYNNGNTFSQWYNGRDNDIPKEYKVMSFPEPERPTPEKSDFEAAAEPVFEPRPVAPIILTSKNSTDKMKEITDRLEHGIMGVFENGRYTDYLQTLSKFHNYSFNNTVLIAMQGGTFVKGYQQWKKEFDRHVKPDEKSIKILAPSPYIVKREVEKIDPQTQKPIIGKDGKPVTETKEIQIPAFKIVSVFDVSQTEGKEIPGITDNELTGDVEQYRDFFTALERTSPFAMGFEALEGTVKGRCFYDGQRIAINEGMSELQNVKTAIHEIAHATLHNIDRDAPERPDRSTREVQAESIAYTVCQHYGLDTSDYSFNYIATWSSGRELAELKKSLATIRSTAAELINTIDGHLAEIRKEREAEKAQEAEKEPTPDLSAEPTVTILWSESSQLREGETIPLSRADTLFAVLDEASLDTPRYFKTRFQIDYVMNGKPDHYEGQQDFGDGDGSLMEHIEQHHTFYLNDKEWENYLLQHEGKEALEADKEQRAMLLNEFIPYLKLHCSLSEMERIAGGALLAGESLTPTETAYHTAMQAYVAECRGLINQGEYHLPPVPQLKDFDVELAAYKEHVKAEIAQEAADAGMTVEEYAANGYEPYTTPEPEATQTAEPQEPGEPKAQEKPQEPESTASEKADTPEQAEPTTSEAAQTSTPEPTETTVTYYPINENAARHANTVNSFYDYKPGSATAEYRRYVDEAAEIAARQKKRVDPSFHERIDGLLDAYARKLAANMNKGYEIAGRVPSILIAGGSNFPVRKKEKQNAAADKNMEEYREIQGLLDKIRSTGMGGISADDPNAVSKLESKLAKLEALQETMKAVNAYYRKHKTLDGCPHLSPEQIEKLKASMSGSYRANPKPFESYQLSNNNAEIHRLKNRITALTRRKELGYVGWEFDGGRVEANTADNRLQIFFDEKPDKEIREELKGNGFRYAPSAEAWQRQLNDNAIYAADCIKCIQPLTGERPTELQKRARQEAAAQKEAAQEQPQEEAQGAEPGTTDTPEKPFEPERIYKVRQNPYSDSPENSSILQEYVTQENGMAKLGDILYTGTPEKCRELLGKLEAGELTQGEVKELYAKAQEAQPAAEPGQETPEPTAAEKEPDKDTFSIYQLKRGDETRDYRFEPYDRLQAAGLSVEAANYDLIYTAPLAPDMTLEDISVRFNIDHPKDFKGHSLSTSDVVVLHQNGQDTAHYADSYGYREVPEFLQEQTPQLTPDTRITGEQIRTPRGSFSVTDMTAEQMREAGYGLHHTSEDGKYLIMGNGTQAFAIAAEQPEKANPLKHVEDAIEQNDNNFDGIINNTPTPTADELEAKARSGEQISLAEYAAALKADKEQGKKAEPGKKPEKKPSIRAQLKADKERAAQKKQARSKSQDLERS</sequence>
<evidence type="ECO:0000259" key="3">
    <source>
        <dbReference type="Pfam" id="PF06114"/>
    </source>
</evidence>
<feature type="compositionally biased region" description="Basic and acidic residues" evidence="2">
    <location>
        <begin position="1038"/>
        <end position="1059"/>
    </location>
</feature>
<evidence type="ECO:0000313" key="10">
    <source>
        <dbReference type="Proteomes" id="UP000236311"/>
    </source>
</evidence>
<keyword evidence="1" id="KW-0175">Coiled coil</keyword>
<feature type="region of interest" description="Disordered" evidence="2">
    <location>
        <begin position="1749"/>
        <end position="1796"/>
    </location>
</feature>
<dbReference type="Pfam" id="PF07275">
    <property type="entry name" value="ArdA"/>
    <property type="match status" value="1"/>
</dbReference>
<evidence type="ECO:0000259" key="4">
    <source>
        <dbReference type="Pfam" id="PF08401"/>
    </source>
</evidence>
<dbReference type="Proteomes" id="UP000236311">
    <property type="component" value="Unassembled WGS sequence"/>
</dbReference>
<dbReference type="Pfam" id="PF06114">
    <property type="entry name" value="Peptidase_M78"/>
    <property type="match status" value="1"/>
</dbReference>
<evidence type="ECO:0000259" key="5">
    <source>
        <dbReference type="Pfam" id="PF14191"/>
    </source>
</evidence>
<dbReference type="Gene3D" id="1.10.10.1190">
    <property type="entry name" value="Antirestriction protein ArdA, domain 3"/>
    <property type="match status" value="1"/>
</dbReference>
<dbReference type="InterPro" id="IPR040672">
    <property type="entry name" value="LPD34"/>
</dbReference>
<dbReference type="Pfam" id="PF18840">
    <property type="entry name" value="LPD25"/>
    <property type="match status" value="1"/>
</dbReference>
<gene>
    <name evidence="9" type="ORF">AMURIS_01912</name>
</gene>
<feature type="domain" description="DUF4316" evidence="6">
    <location>
        <begin position="1695"/>
        <end position="1742"/>
    </location>
</feature>
<dbReference type="GO" id="GO:0003697">
    <property type="term" value="F:single-stranded DNA binding"/>
    <property type="evidence" value="ECO:0007669"/>
    <property type="project" value="InterPro"/>
</dbReference>
<feature type="domain" description="IrrE N-terminal-like" evidence="3">
    <location>
        <begin position="664"/>
        <end position="727"/>
    </location>
</feature>
<dbReference type="Pfam" id="PF18852">
    <property type="entry name" value="LPD34"/>
    <property type="match status" value="1"/>
</dbReference>
<dbReference type="Pfam" id="PF08401">
    <property type="entry name" value="ArdcN"/>
    <property type="match status" value="1"/>
</dbReference>
<feature type="compositionally biased region" description="Low complexity" evidence="2">
    <location>
        <begin position="1018"/>
        <end position="1035"/>
    </location>
</feature>
<feature type="region of interest" description="Disordered" evidence="2">
    <location>
        <begin position="1018"/>
        <end position="1081"/>
    </location>
</feature>
<dbReference type="InterPro" id="IPR025465">
    <property type="entry name" value="DUF4316"/>
</dbReference>
<accession>A0A2K4ZFF2</accession>